<evidence type="ECO:0000313" key="1">
    <source>
        <dbReference type="EMBL" id="CAK0886906.1"/>
    </source>
</evidence>
<feature type="non-terminal residue" evidence="1">
    <location>
        <position position="135"/>
    </location>
</feature>
<dbReference type="EMBL" id="CAUYUJ010018866">
    <property type="protein sequence ID" value="CAK0886906.1"/>
    <property type="molecule type" value="Genomic_DNA"/>
</dbReference>
<organism evidence="1 2">
    <name type="scientific">Prorocentrum cordatum</name>
    <dbReference type="NCBI Taxonomy" id="2364126"/>
    <lineage>
        <taxon>Eukaryota</taxon>
        <taxon>Sar</taxon>
        <taxon>Alveolata</taxon>
        <taxon>Dinophyceae</taxon>
        <taxon>Prorocentrales</taxon>
        <taxon>Prorocentraceae</taxon>
        <taxon>Prorocentrum</taxon>
    </lineage>
</organism>
<dbReference type="SUPFAM" id="SSF53098">
    <property type="entry name" value="Ribonuclease H-like"/>
    <property type="match status" value="1"/>
</dbReference>
<keyword evidence="2" id="KW-1185">Reference proteome</keyword>
<gene>
    <name evidence="1" type="ORF">PCOR1329_LOCUS68130</name>
</gene>
<name>A0ABN9WP44_9DINO</name>
<evidence type="ECO:0008006" key="3">
    <source>
        <dbReference type="Google" id="ProtNLM"/>
    </source>
</evidence>
<dbReference type="InterPro" id="IPR036397">
    <property type="entry name" value="RNaseH_sf"/>
</dbReference>
<proteinExistence type="predicted"/>
<evidence type="ECO:0000313" key="2">
    <source>
        <dbReference type="Proteomes" id="UP001189429"/>
    </source>
</evidence>
<dbReference type="InterPro" id="IPR012337">
    <property type="entry name" value="RNaseH-like_sf"/>
</dbReference>
<accession>A0ABN9WP44</accession>
<reference evidence="1" key="1">
    <citation type="submission" date="2023-10" db="EMBL/GenBank/DDBJ databases">
        <authorList>
            <person name="Chen Y."/>
            <person name="Shah S."/>
            <person name="Dougan E. K."/>
            <person name="Thang M."/>
            <person name="Chan C."/>
        </authorList>
    </citation>
    <scope>NUCLEOTIDE SEQUENCE [LARGE SCALE GENOMIC DNA]</scope>
</reference>
<dbReference type="Gene3D" id="3.30.420.10">
    <property type="entry name" value="Ribonuclease H-like superfamily/Ribonuclease H"/>
    <property type="match status" value="1"/>
</dbReference>
<comment type="caution">
    <text evidence="1">The sequence shown here is derived from an EMBL/GenBank/DDBJ whole genome shotgun (WGS) entry which is preliminary data.</text>
</comment>
<dbReference type="Proteomes" id="UP001189429">
    <property type="component" value="Unassembled WGS sequence"/>
</dbReference>
<sequence>MLRANRLDQGLLGTVHWPLPQRSGSAELVAVCVAMHASLGHVRTVTDCAMVLHDVDAGRGWCLAWHRPFREVWQRFWHLADELGDVRQDRIAEWQRLGNHMADKKARRLAGKIAAWIGRAAQLGEAALLAADGAG</sequence>
<protein>
    <recommendedName>
        <fullName evidence="3">RNase H type-1 domain-containing protein</fullName>
    </recommendedName>
</protein>